<accession>E7RNM3</accession>
<keyword evidence="2" id="KW-1185">Reference proteome</keyword>
<sequence>MGYCNLPQPLRRRDVPCGGWIKHGYGGLPQPLRRRGVPCGSRINTLHVGLFMLFCLERKRSLTILFPLERGDRGVIEQFFLTSLIREKSWNEADKWTRKYSFLIHPIERDKRI</sequence>
<dbReference type="AlphaFoldDB" id="E7RNM3"/>
<name>E7RNM3_9BACT</name>
<protein>
    <submittedName>
        <fullName evidence="1">Uncharacterized protein</fullName>
    </submittedName>
</protein>
<dbReference type="EMBL" id="AEPE02000003">
    <property type="protein sequence ID" value="EFZ37316.1"/>
    <property type="molecule type" value="Genomic_DNA"/>
</dbReference>
<evidence type="ECO:0000313" key="2">
    <source>
        <dbReference type="Proteomes" id="UP000005580"/>
    </source>
</evidence>
<reference evidence="1" key="1">
    <citation type="submission" date="2011-01" db="EMBL/GenBank/DDBJ databases">
        <authorList>
            <person name="Muzny D."/>
            <person name="Qin X."/>
            <person name="Buhay C."/>
            <person name="Dugan-Rocha S."/>
            <person name="Ding Y."/>
            <person name="Chen G."/>
            <person name="Hawes A."/>
            <person name="Holder M."/>
            <person name="Jhangiani S."/>
            <person name="Johnson A."/>
            <person name="Khan Z."/>
            <person name="Li Z."/>
            <person name="Liu W."/>
            <person name="Liu X."/>
            <person name="Perez L."/>
            <person name="Shen H."/>
            <person name="Wang Q."/>
            <person name="Watt J."/>
            <person name="Xi L."/>
            <person name="Xin Y."/>
            <person name="Zhou J."/>
            <person name="Deng J."/>
            <person name="Jiang H."/>
            <person name="Liu Y."/>
            <person name="Qu J."/>
            <person name="Song X.-Z."/>
            <person name="Zhang L."/>
            <person name="Villasana D."/>
            <person name="Johnson A."/>
            <person name="Liu J."/>
            <person name="Liyanage D."/>
            <person name="Lorensuhewa L."/>
            <person name="Robinson T."/>
            <person name="Song A."/>
            <person name="Song B.-B."/>
            <person name="Dinh H."/>
            <person name="Thornton R."/>
            <person name="Coyle M."/>
            <person name="Francisco L."/>
            <person name="Jackson L."/>
            <person name="Javaid M."/>
            <person name="Korchina V."/>
            <person name="Kovar C."/>
            <person name="Mata R."/>
            <person name="Mathew T."/>
            <person name="Ngo R."/>
            <person name="Nguyen L."/>
            <person name="Nguyen N."/>
            <person name="Okwuonu G."/>
            <person name="Ongeri F."/>
            <person name="Pham C."/>
            <person name="Simmons D."/>
            <person name="Wilczek-Boney K."/>
            <person name="Hale W."/>
            <person name="Jakkamsetti A."/>
            <person name="Pham P."/>
            <person name="Ruth R."/>
            <person name="San Lucas F."/>
            <person name="Warren J."/>
            <person name="Zhang J."/>
            <person name="Zhao Z."/>
            <person name="Zhou C."/>
            <person name="Zhu D."/>
            <person name="Lee S."/>
            <person name="Bess C."/>
            <person name="Blankenburg K."/>
            <person name="Forbes L."/>
            <person name="Fu Q."/>
            <person name="Gubbala S."/>
            <person name="Hirani K."/>
            <person name="Jayaseelan J.C."/>
            <person name="Lara F."/>
            <person name="Munidasa M."/>
            <person name="Palculict T."/>
            <person name="Patil S."/>
            <person name="Pu L.-L."/>
            <person name="Saada N."/>
            <person name="Tang L."/>
            <person name="Weissenberger G."/>
            <person name="Zhu Y."/>
            <person name="Hemphill L."/>
            <person name="Shang Y."/>
            <person name="Youmans B."/>
            <person name="Ayvaz T."/>
            <person name="Ross M."/>
            <person name="Santibanez J."/>
            <person name="Aqrawi P."/>
            <person name="Gross S."/>
            <person name="Joshi V."/>
            <person name="Fowler G."/>
            <person name="Nazareth L."/>
            <person name="Reid J."/>
            <person name="Worley K."/>
            <person name="Petrosino J."/>
            <person name="Highlander S."/>
            <person name="Gibbs R."/>
        </authorList>
    </citation>
    <scope>NUCLEOTIDE SEQUENCE [LARGE SCALE GENOMIC DNA]</scope>
    <source>
        <strain evidence="1">ATCC 33269</strain>
    </source>
</reference>
<gene>
    <name evidence="1" type="ORF">HMPREF0663_10774</name>
</gene>
<dbReference type="HOGENOM" id="CLU_2131204_0_0_10"/>
<organism evidence="1 2">
    <name type="scientific">Hoylesella oralis ATCC 33269</name>
    <dbReference type="NCBI Taxonomy" id="873533"/>
    <lineage>
        <taxon>Bacteria</taxon>
        <taxon>Pseudomonadati</taxon>
        <taxon>Bacteroidota</taxon>
        <taxon>Bacteroidia</taxon>
        <taxon>Bacteroidales</taxon>
        <taxon>Prevotellaceae</taxon>
        <taxon>Hoylesella</taxon>
    </lineage>
</organism>
<dbReference type="Proteomes" id="UP000005580">
    <property type="component" value="Unassembled WGS sequence"/>
</dbReference>
<proteinExistence type="predicted"/>
<comment type="caution">
    <text evidence="1">The sequence shown here is derived from an EMBL/GenBank/DDBJ whole genome shotgun (WGS) entry which is preliminary data.</text>
</comment>
<evidence type="ECO:0000313" key="1">
    <source>
        <dbReference type="EMBL" id="EFZ37316.1"/>
    </source>
</evidence>